<dbReference type="InterPro" id="IPR000719">
    <property type="entry name" value="Prot_kinase_dom"/>
</dbReference>
<evidence type="ECO:0000256" key="6">
    <source>
        <dbReference type="ARBA" id="ARBA00022777"/>
    </source>
</evidence>
<dbReference type="InterPro" id="IPR050629">
    <property type="entry name" value="STE20/SPS1-PAK"/>
</dbReference>
<dbReference type="InterPro" id="IPR011009">
    <property type="entry name" value="Kinase-like_dom_sf"/>
</dbReference>
<comment type="catalytic activity">
    <reaction evidence="9">
        <text>L-seryl-[protein] + ATP = O-phospho-L-seryl-[protein] + ADP + H(+)</text>
        <dbReference type="Rhea" id="RHEA:17989"/>
        <dbReference type="Rhea" id="RHEA-COMP:9863"/>
        <dbReference type="Rhea" id="RHEA-COMP:11604"/>
        <dbReference type="ChEBI" id="CHEBI:15378"/>
        <dbReference type="ChEBI" id="CHEBI:29999"/>
        <dbReference type="ChEBI" id="CHEBI:30616"/>
        <dbReference type="ChEBI" id="CHEBI:83421"/>
        <dbReference type="ChEBI" id="CHEBI:456216"/>
        <dbReference type="EC" id="2.7.11.1"/>
    </reaction>
</comment>
<name>A0ABR1FV08_AURAN</name>
<keyword evidence="3" id="KW-0723">Serine/threonine-protein kinase</keyword>
<evidence type="ECO:0000256" key="3">
    <source>
        <dbReference type="ARBA" id="ARBA00022527"/>
    </source>
</evidence>
<evidence type="ECO:0000256" key="9">
    <source>
        <dbReference type="ARBA" id="ARBA00048679"/>
    </source>
</evidence>
<proteinExistence type="inferred from homology"/>
<dbReference type="PANTHER" id="PTHR48012:SF10">
    <property type="entry name" value="FI20177P1"/>
    <property type="match status" value="1"/>
</dbReference>
<evidence type="ECO:0000259" key="12">
    <source>
        <dbReference type="PROSITE" id="PS50011"/>
    </source>
</evidence>
<evidence type="ECO:0000256" key="5">
    <source>
        <dbReference type="ARBA" id="ARBA00022741"/>
    </source>
</evidence>
<dbReference type="PROSITE" id="PS00107">
    <property type="entry name" value="PROTEIN_KINASE_ATP"/>
    <property type="match status" value="1"/>
</dbReference>
<gene>
    <name evidence="13" type="primary">STK24</name>
    <name evidence="13" type="ORF">SO694_00027352</name>
</gene>
<keyword evidence="7 10" id="KW-0067">ATP-binding</keyword>
<feature type="compositionally biased region" description="Low complexity" evidence="11">
    <location>
        <begin position="332"/>
        <end position="341"/>
    </location>
</feature>
<comment type="catalytic activity">
    <reaction evidence="8">
        <text>L-threonyl-[protein] + ATP = O-phospho-L-threonyl-[protein] + ADP + H(+)</text>
        <dbReference type="Rhea" id="RHEA:46608"/>
        <dbReference type="Rhea" id="RHEA-COMP:11060"/>
        <dbReference type="Rhea" id="RHEA-COMP:11605"/>
        <dbReference type="ChEBI" id="CHEBI:15378"/>
        <dbReference type="ChEBI" id="CHEBI:30013"/>
        <dbReference type="ChEBI" id="CHEBI:30616"/>
        <dbReference type="ChEBI" id="CHEBI:61977"/>
        <dbReference type="ChEBI" id="CHEBI:456216"/>
        <dbReference type="EC" id="2.7.11.1"/>
    </reaction>
</comment>
<evidence type="ECO:0000256" key="2">
    <source>
        <dbReference type="ARBA" id="ARBA00012513"/>
    </source>
</evidence>
<dbReference type="GO" id="GO:0016301">
    <property type="term" value="F:kinase activity"/>
    <property type="evidence" value="ECO:0007669"/>
    <property type="project" value="UniProtKB-KW"/>
</dbReference>
<evidence type="ECO:0000256" key="1">
    <source>
        <dbReference type="ARBA" id="ARBA00008874"/>
    </source>
</evidence>
<dbReference type="Pfam" id="PF00069">
    <property type="entry name" value="Pkinase"/>
    <property type="match status" value="1"/>
</dbReference>
<feature type="binding site" evidence="10">
    <location>
        <position position="57"/>
    </location>
    <ligand>
        <name>ATP</name>
        <dbReference type="ChEBI" id="CHEBI:30616"/>
    </ligand>
</feature>
<keyword evidence="5 10" id="KW-0547">Nucleotide-binding</keyword>
<keyword evidence="6 13" id="KW-0418">Kinase</keyword>
<dbReference type="PRINTS" id="PR00109">
    <property type="entry name" value="TYRKINASE"/>
</dbReference>
<evidence type="ECO:0000256" key="4">
    <source>
        <dbReference type="ARBA" id="ARBA00022679"/>
    </source>
</evidence>
<dbReference type="Gene3D" id="1.10.510.10">
    <property type="entry name" value="Transferase(Phosphotransferase) domain 1"/>
    <property type="match status" value="1"/>
</dbReference>
<accession>A0ABR1FV08</accession>
<feature type="region of interest" description="Disordered" evidence="11">
    <location>
        <begin position="308"/>
        <end position="372"/>
    </location>
</feature>
<feature type="region of interest" description="Disordered" evidence="11">
    <location>
        <begin position="407"/>
        <end position="444"/>
    </location>
</feature>
<feature type="compositionally biased region" description="Basic residues" evidence="11">
    <location>
        <begin position="350"/>
        <end position="365"/>
    </location>
</feature>
<keyword evidence="14" id="KW-1185">Reference proteome</keyword>
<dbReference type="PANTHER" id="PTHR48012">
    <property type="entry name" value="STERILE20-LIKE KINASE, ISOFORM B-RELATED"/>
    <property type="match status" value="1"/>
</dbReference>
<organism evidence="13 14">
    <name type="scientific">Aureococcus anophagefferens</name>
    <name type="common">Harmful bloom alga</name>
    <dbReference type="NCBI Taxonomy" id="44056"/>
    <lineage>
        <taxon>Eukaryota</taxon>
        <taxon>Sar</taxon>
        <taxon>Stramenopiles</taxon>
        <taxon>Ochrophyta</taxon>
        <taxon>Pelagophyceae</taxon>
        <taxon>Pelagomonadales</taxon>
        <taxon>Pelagomonadaceae</taxon>
        <taxon>Aureococcus</taxon>
    </lineage>
</organism>
<evidence type="ECO:0000256" key="11">
    <source>
        <dbReference type="SAM" id="MobiDB-lite"/>
    </source>
</evidence>
<evidence type="ECO:0000313" key="13">
    <source>
        <dbReference type="EMBL" id="KAK7239181.1"/>
    </source>
</evidence>
<dbReference type="SMART" id="SM00220">
    <property type="entry name" value="S_TKc"/>
    <property type="match status" value="1"/>
</dbReference>
<comment type="caution">
    <text evidence="13">The sequence shown here is derived from an EMBL/GenBank/DDBJ whole genome shotgun (WGS) entry which is preliminary data.</text>
</comment>
<feature type="domain" description="Protein kinase" evidence="12">
    <location>
        <begin position="28"/>
        <end position="280"/>
    </location>
</feature>
<dbReference type="InterPro" id="IPR001245">
    <property type="entry name" value="Ser-Thr/Tyr_kinase_cat_dom"/>
</dbReference>
<keyword evidence="4" id="KW-0808">Transferase</keyword>
<comment type="similarity">
    <text evidence="1">Belongs to the protein kinase superfamily. STE Ser/Thr protein kinase family. STE20 subfamily.</text>
</comment>
<dbReference type="EMBL" id="JBBJCI010000226">
    <property type="protein sequence ID" value="KAK7239181.1"/>
    <property type="molecule type" value="Genomic_DNA"/>
</dbReference>
<protein>
    <recommendedName>
        <fullName evidence="2">non-specific serine/threonine protein kinase</fullName>
        <ecNumber evidence="2">2.7.11.1</ecNumber>
    </recommendedName>
</protein>
<evidence type="ECO:0000313" key="14">
    <source>
        <dbReference type="Proteomes" id="UP001363151"/>
    </source>
</evidence>
<dbReference type="InterPro" id="IPR017441">
    <property type="entry name" value="Protein_kinase_ATP_BS"/>
</dbReference>
<dbReference type="PROSITE" id="PS50011">
    <property type="entry name" value="PROTEIN_KINASE_DOM"/>
    <property type="match status" value="1"/>
</dbReference>
<evidence type="ECO:0000256" key="8">
    <source>
        <dbReference type="ARBA" id="ARBA00047899"/>
    </source>
</evidence>
<evidence type="ECO:0000256" key="10">
    <source>
        <dbReference type="PROSITE-ProRule" id="PRU10141"/>
    </source>
</evidence>
<dbReference type="SUPFAM" id="SSF56112">
    <property type="entry name" value="Protein kinase-like (PK-like)"/>
    <property type="match status" value="1"/>
</dbReference>
<sequence length="444" mass="46322">MSSSMTAAKDAVAAVVVAAEGTSSPAHYALEERVGVGSFGIVYKARVKGSSEHVAIKVVDLEGSAAELEDVRRELEALASVRCTRLVHYLGAHVVGSQLWIVTEYLAGGSLGDLLNSLAAPLAEPVVAGVVAELLEALAYLHGDRRVHRDVKAKNVLVARDGRVKLADFGVATRLTDTSTKRQSLIGTPYWMAPEVLEQSRYGSAADVWSLGITAFELATGKPPHWELHPMKVLFVVPKAPPPKLEGDFSAEATAFAARCLAKAPEERPTCADLLVDAWVAAADYVGVAKPALAAHVAAAARRAPELPAVPESPTAAPTPPAPPCRPRPRRAAAGDAVAARAAREEPRVPLRRRAGHRRRRHAVRHAGTAASEAPALDDLCKALERVDATLDDGKLTTAFAAALASALEKQRSPGSGTPSPGSLASASPASRGASPAGVGAPPR</sequence>
<feature type="compositionally biased region" description="Pro residues" evidence="11">
    <location>
        <begin position="317"/>
        <end position="326"/>
    </location>
</feature>
<reference evidence="13 14" key="1">
    <citation type="submission" date="2024-03" db="EMBL/GenBank/DDBJ databases">
        <title>Aureococcus anophagefferens CCMP1851 and Kratosvirus quantuckense: Draft genome of a second virus-susceptible host strain in the model system.</title>
        <authorList>
            <person name="Chase E."/>
            <person name="Truchon A.R."/>
            <person name="Schepens W."/>
            <person name="Wilhelm S.W."/>
        </authorList>
    </citation>
    <scope>NUCLEOTIDE SEQUENCE [LARGE SCALE GENOMIC DNA]</scope>
    <source>
        <strain evidence="13 14">CCMP1851</strain>
    </source>
</reference>
<evidence type="ECO:0000256" key="7">
    <source>
        <dbReference type="ARBA" id="ARBA00022840"/>
    </source>
</evidence>
<dbReference type="Proteomes" id="UP001363151">
    <property type="component" value="Unassembled WGS sequence"/>
</dbReference>
<dbReference type="EC" id="2.7.11.1" evidence="2"/>